<proteinExistence type="predicted"/>
<comment type="caution">
    <text evidence="1">The sequence shown here is derived from an EMBL/GenBank/DDBJ whole genome shotgun (WGS) entry which is preliminary data.</text>
</comment>
<evidence type="ECO:0000313" key="1">
    <source>
        <dbReference type="EMBL" id="KAA6386875.1"/>
    </source>
</evidence>
<organism evidence="1 2">
    <name type="scientific">Streblomastix strix</name>
    <dbReference type="NCBI Taxonomy" id="222440"/>
    <lineage>
        <taxon>Eukaryota</taxon>
        <taxon>Metamonada</taxon>
        <taxon>Preaxostyla</taxon>
        <taxon>Oxymonadida</taxon>
        <taxon>Streblomastigidae</taxon>
        <taxon>Streblomastix</taxon>
    </lineage>
</organism>
<gene>
    <name evidence="1" type="ORF">EZS28_017596</name>
</gene>
<reference evidence="1 2" key="1">
    <citation type="submission" date="2019-03" db="EMBL/GenBank/DDBJ databases">
        <title>Single cell metagenomics reveals metabolic interactions within the superorganism composed of flagellate Streblomastix strix and complex community of Bacteroidetes bacteria on its surface.</title>
        <authorList>
            <person name="Treitli S.C."/>
            <person name="Kolisko M."/>
            <person name="Husnik F."/>
            <person name="Keeling P."/>
            <person name="Hampl V."/>
        </authorList>
    </citation>
    <scope>NUCLEOTIDE SEQUENCE [LARGE SCALE GENOMIC DNA]</scope>
    <source>
        <strain evidence="1">ST1C</strain>
    </source>
</reference>
<dbReference type="EMBL" id="SNRW01004612">
    <property type="protein sequence ID" value="KAA6386875.1"/>
    <property type="molecule type" value="Genomic_DNA"/>
</dbReference>
<dbReference type="Proteomes" id="UP000324800">
    <property type="component" value="Unassembled WGS sequence"/>
</dbReference>
<feature type="non-terminal residue" evidence="1">
    <location>
        <position position="292"/>
    </location>
</feature>
<name>A0A5J4VWB9_9EUKA</name>
<evidence type="ECO:0000313" key="2">
    <source>
        <dbReference type="Proteomes" id="UP000324800"/>
    </source>
</evidence>
<sequence length="292" mass="32534">MSEQSSITKSSIKDAYLKVGKTVLFVTSASNSSLIVDLSTGNFFEFPEKKIDLRELNDGDPEDFQLNPNQITSVTPIPHYTYSPHHALNDRFILGVGNGRTGSLHQLIFALHEDVIEPIDPSTVGIDNKNKTLALGAAHGACIQVTTSEIRIIPTLRYYAHLTNRTQQSQQHQRKPKIAPIETQIISPISHSSFYQLPANIHPVATLSFPSQVKTLAASTICTRSFLVVGCESPPAVFLFRLDSVQIANETEEARKKMWDEGEQLLNNMKYQIIYPTVQHPDPELIIQNGMK</sequence>
<accession>A0A5J4VWB9</accession>
<dbReference type="AlphaFoldDB" id="A0A5J4VWB9"/>
<protein>
    <submittedName>
        <fullName evidence="1">Uncharacterized protein</fullName>
    </submittedName>
</protein>